<evidence type="ECO:0000313" key="8">
    <source>
        <dbReference type="Proteomes" id="UP000015381"/>
    </source>
</evidence>
<dbReference type="KEGG" id="hti:HTIA_2580"/>
<dbReference type="PRINTS" id="PR00344">
    <property type="entry name" value="BCTRLSENSOR"/>
</dbReference>
<evidence type="ECO:0000259" key="6">
    <source>
        <dbReference type="PROSITE" id="PS50109"/>
    </source>
</evidence>
<name>F7PPI7_9EURY</name>
<dbReference type="InterPro" id="IPR036097">
    <property type="entry name" value="HisK_dim/P_sf"/>
</dbReference>
<dbReference type="OrthoDB" id="3369at2157"/>
<dbReference type="CDD" id="cd00075">
    <property type="entry name" value="HATPase"/>
    <property type="match status" value="1"/>
</dbReference>
<accession>F7PPI7</accession>
<dbReference type="EMBL" id="HF571520">
    <property type="protein sequence ID" value="CCQ34686.1"/>
    <property type="molecule type" value="Genomic_DNA"/>
</dbReference>
<evidence type="ECO:0000256" key="2">
    <source>
        <dbReference type="ARBA" id="ARBA00012438"/>
    </source>
</evidence>
<keyword evidence="3" id="KW-0808">Transferase</keyword>
<dbReference type="PROSITE" id="PS50109">
    <property type="entry name" value="HIS_KIN"/>
    <property type="match status" value="1"/>
</dbReference>
<dbReference type="SUPFAM" id="SSF55781">
    <property type="entry name" value="GAF domain-like"/>
    <property type="match status" value="1"/>
</dbReference>
<dbReference type="AlphaFoldDB" id="F7PPI7"/>
<dbReference type="InterPro" id="IPR003594">
    <property type="entry name" value="HATPase_dom"/>
</dbReference>
<proteinExistence type="predicted"/>
<protein>
    <recommendedName>
        <fullName evidence="2">histidine kinase</fullName>
        <ecNumber evidence="2">2.7.13.3</ecNumber>
    </recommendedName>
</protein>
<dbReference type="Proteomes" id="UP000015381">
    <property type="component" value="Chromosome I"/>
</dbReference>
<evidence type="ECO:0000256" key="1">
    <source>
        <dbReference type="ARBA" id="ARBA00000085"/>
    </source>
</evidence>
<evidence type="ECO:0000256" key="5">
    <source>
        <dbReference type="ARBA" id="ARBA00023012"/>
    </source>
</evidence>
<dbReference type="PATRIC" id="fig|1033806.12.peg.2567"/>
<dbReference type="InterPro" id="IPR004358">
    <property type="entry name" value="Sig_transdc_His_kin-like_C"/>
</dbReference>
<evidence type="ECO:0000256" key="3">
    <source>
        <dbReference type="ARBA" id="ARBA00022679"/>
    </source>
</evidence>
<dbReference type="GeneID" id="23798878"/>
<evidence type="ECO:0000256" key="4">
    <source>
        <dbReference type="ARBA" id="ARBA00022777"/>
    </source>
</evidence>
<dbReference type="Pfam" id="PF02518">
    <property type="entry name" value="HATPase_c"/>
    <property type="match status" value="1"/>
</dbReference>
<dbReference type="PANTHER" id="PTHR43711">
    <property type="entry name" value="TWO-COMPONENT HISTIDINE KINASE"/>
    <property type="match status" value="1"/>
</dbReference>
<dbReference type="Pfam" id="PF13492">
    <property type="entry name" value="GAF_3"/>
    <property type="match status" value="1"/>
</dbReference>
<evidence type="ECO:0000313" key="7">
    <source>
        <dbReference type="EMBL" id="CCQ34686.1"/>
    </source>
</evidence>
<keyword evidence="5" id="KW-0902">Two-component regulatory system</keyword>
<gene>
    <name evidence="7" type="ORF">HTIA_2580</name>
</gene>
<dbReference type="SMART" id="SM00387">
    <property type="entry name" value="HATPase_c"/>
    <property type="match status" value="1"/>
</dbReference>
<dbReference type="Gene3D" id="3.30.450.40">
    <property type="match status" value="1"/>
</dbReference>
<keyword evidence="4 7" id="KW-0418">Kinase</keyword>
<dbReference type="SUPFAM" id="SSF55874">
    <property type="entry name" value="ATPase domain of HSP90 chaperone/DNA topoisomerase II/histidine kinase"/>
    <property type="match status" value="1"/>
</dbReference>
<dbReference type="InterPro" id="IPR050736">
    <property type="entry name" value="Sensor_HK_Regulatory"/>
</dbReference>
<feature type="domain" description="Histidine kinase" evidence="6">
    <location>
        <begin position="180"/>
        <end position="386"/>
    </location>
</feature>
<dbReference type="InterPro" id="IPR036890">
    <property type="entry name" value="HATPase_C_sf"/>
</dbReference>
<sequence length="386" mass="41957">MSFEKQPDFASQVADLNRYGQALNSCESVDEVVSLTLEAVSLLFDFPYATFVEVRNGDPEIADSTNPNLDPEETATDVVSRAIETGETVRQTGPAAGATDNSDVTATLAVPASIVDEVIVVLVTRATSTDEIGAEHAEPLEILASHAATAISNIRSREELERARQDLETRKEMIELYDRLLRHDLGNDLQVITGFTDFVADNVEDDDTVEYVERIQRAAEDAADLVERVGDLVSTLEEADEPEPKPLRRELEETVEGVDTQYDDLVVEFDPGDFEYQVYGGDLLDSVFTNILSNAAIHNDDPVTVSIYPEQPDPGTVVVGFADDGDGVAEEVRDEIFEMGRKGPESDGTGLGLGFVRALTESYGGTVELRESGSGGADFRVVLDRA</sequence>
<comment type="catalytic activity">
    <reaction evidence="1">
        <text>ATP + protein L-histidine = ADP + protein N-phospho-L-histidine.</text>
        <dbReference type="EC" id="2.7.13.3"/>
    </reaction>
</comment>
<reference evidence="7 8" key="1">
    <citation type="journal article" date="2014" name="Environ. Microbiol.">
        <title>Halorhabdus tiamatea: proteogenomics and glycosidase activity measurements identify the first cultivated euryarchaeon from a deep-sea anoxic brine lake as potential polysaccharide degrader.</title>
        <authorList>
            <person name="Werner J."/>
            <person name="Ferrer M."/>
            <person name="Michel G."/>
            <person name="Mann A.J."/>
            <person name="Huang S."/>
            <person name="Juarez S."/>
            <person name="Ciordia S."/>
            <person name="Albar J.P."/>
            <person name="Alcaide M."/>
            <person name="La Cono V."/>
            <person name="Yakimov M.M."/>
            <person name="Antunes A."/>
            <person name="Taborda M."/>
            <person name="Da Costa M.S."/>
            <person name="Amann R.I."/>
            <person name="Gloeckner F.O."/>
            <person name="Golyshina O.V."/>
            <person name="Golyshin P.N."/>
            <person name="Teeling H."/>
        </authorList>
    </citation>
    <scope>NUCLEOTIDE SEQUENCE [LARGE SCALE GENOMIC DNA]</scope>
    <source>
        <strain evidence="8">SARL4B</strain>
    </source>
</reference>
<organism evidence="7 8">
    <name type="scientific">Halorhabdus tiamatea SARL4B</name>
    <dbReference type="NCBI Taxonomy" id="1033806"/>
    <lineage>
        <taxon>Archaea</taxon>
        <taxon>Methanobacteriati</taxon>
        <taxon>Methanobacteriota</taxon>
        <taxon>Stenosarchaea group</taxon>
        <taxon>Halobacteria</taxon>
        <taxon>Halobacteriales</taxon>
        <taxon>Haloarculaceae</taxon>
        <taxon>Halorhabdus</taxon>
    </lineage>
</organism>
<dbReference type="Gene3D" id="3.30.565.10">
    <property type="entry name" value="Histidine kinase-like ATPase, C-terminal domain"/>
    <property type="match status" value="1"/>
</dbReference>
<dbReference type="SUPFAM" id="SSF47384">
    <property type="entry name" value="Homodimeric domain of signal transducing histidine kinase"/>
    <property type="match status" value="1"/>
</dbReference>
<keyword evidence="8" id="KW-1185">Reference proteome</keyword>
<dbReference type="InterPro" id="IPR005467">
    <property type="entry name" value="His_kinase_dom"/>
</dbReference>
<dbReference type="GO" id="GO:0000155">
    <property type="term" value="F:phosphorelay sensor kinase activity"/>
    <property type="evidence" value="ECO:0007669"/>
    <property type="project" value="InterPro"/>
</dbReference>
<dbReference type="InterPro" id="IPR029016">
    <property type="entry name" value="GAF-like_dom_sf"/>
</dbReference>
<dbReference type="EC" id="2.7.13.3" evidence="2"/>
<dbReference type="HOGENOM" id="CLU_716899_0_0_2"/>
<dbReference type="RefSeq" id="WP_008528076.1">
    <property type="nucleotide sequence ID" value="NC_021921.1"/>
</dbReference>
<dbReference type="PANTHER" id="PTHR43711:SF1">
    <property type="entry name" value="HISTIDINE KINASE 1"/>
    <property type="match status" value="1"/>
</dbReference>
<dbReference type="InterPro" id="IPR003018">
    <property type="entry name" value="GAF"/>
</dbReference>